<dbReference type="EMBL" id="RWJN01000149">
    <property type="protein sequence ID" value="TCD66117.1"/>
    <property type="molecule type" value="Genomic_DNA"/>
</dbReference>
<gene>
    <name evidence="2" type="ORF">EIP91_001769</name>
</gene>
<sequence length="750" mass="83509">MSFIGLSFSSVMAETFLSYVSFAGSPSTTLTLLLCYAAFTLMSVGRFRAVYVRQCTSLNKVSAVGTQSTVLFRSTVPRNGTFSSTLAVTRAYSRQLLRRLGFFQPKSSRRPARRCAPCQARQMVAATFLTTLSTAKRVTKLINIANALGNRFRGSKLRRVHFVHSSQVSSSRNVVVAASANLVDMRVKHCVPEDPPLALVQQLSLELSFEAQRQEAEIDALRVALAHHRSIYTKVIAERDALEASLAEDDAFSASPSVLAALQEQVDELSRLVNDHGPSPNDQAAEDLSVPHDTLSVALSVSDPDGMELSERSEEHRRVVALLQEELKTASCIEGQLQDTIDVQKSWMSTLEADLVFATEDLVTSRNSLATLTVQVDAASTSADELQGGACDSERKYDRLQNLHDRYLVERREEIQALEKTIAVAREEAAATKTDITMQALAHRSTIFEASERLAAVSDKVVDQHDQLHADVVSAEEDLKNIQQALADERALNDVALQDFTMLRASHDSLAARHSQVVRDLEECSGTLHAREEELKKVELHGSQGDAKLPRLLSATKQLKADLDLAWEETTSLRQQLDAAQSNASDHEELQALRQQLAAEQCSSQLATARCLALKRRCEHQATQVKSQESSMDDMRIQLQDYEYNNLQLAFEHEARRKVLRVLHGETQDAATCVQWYWDTYHVRAEVEIPERVKMKQPFLHLPSSLQHAASPDRVGASVVMKKRRKVAEPIVREVFKRVREAKFAALLDS</sequence>
<evidence type="ECO:0000313" key="3">
    <source>
        <dbReference type="Proteomes" id="UP000292702"/>
    </source>
</evidence>
<keyword evidence="3" id="KW-1185">Reference proteome</keyword>
<comment type="caution">
    <text evidence="2">The sequence shown here is derived from an EMBL/GenBank/DDBJ whole genome shotgun (WGS) entry which is preliminary data.</text>
</comment>
<dbReference type="AlphaFoldDB" id="A0A4V2MWG4"/>
<proteinExistence type="predicted"/>
<accession>A0A4V2MWG4</accession>
<reference evidence="2 3" key="1">
    <citation type="submission" date="2018-11" db="EMBL/GenBank/DDBJ databases">
        <title>Genome assembly of Steccherinum ochraceum LE-BIN_3174, the white-rot fungus of the Steccherinaceae family (The Residual Polyporoid clade, Polyporales, Basidiomycota).</title>
        <authorList>
            <person name="Fedorova T.V."/>
            <person name="Glazunova O.A."/>
            <person name="Landesman E.O."/>
            <person name="Moiseenko K.V."/>
            <person name="Psurtseva N.V."/>
            <person name="Savinova O.S."/>
            <person name="Shakhova N.V."/>
            <person name="Tyazhelova T.V."/>
            <person name="Vasina D.V."/>
        </authorList>
    </citation>
    <scope>NUCLEOTIDE SEQUENCE [LARGE SCALE GENOMIC DNA]</scope>
    <source>
        <strain evidence="2 3">LE-BIN_3174</strain>
    </source>
</reference>
<evidence type="ECO:0000313" key="2">
    <source>
        <dbReference type="EMBL" id="TCD66117.1"/>
    </source>
</evidence>
<name>A0A4V2MWG4_9APHY</name>
<dbReference type="Proteomes" id="UP000292702">
    <property type="component" value="Unassembled WGS sequence"/>
</dbReference>
<keyword evidence="1" id="KW-0175">Coiled coil</keyword>
<feature type="coiled-coil region" evidence="1">
    <location>
        <begin position="408"/>
        <end position="435"/>
    </location>
</feature>
<evidence type="ECO:0000256" key="1">
    <source>
        <dbReference type="SAM" id="Coils"/>
    </source>
</evidence>
<protein>
    <submittedName>
        <fullName evidence="2">Uncharacterized protein</fullName>
    </submittedName>
</protein>
<organism evidence="2 3">
    <name type="scientific">Steccherinum ochraceum</name>
    <dbReference type="NCBI Taxonomy" id="92696"/>
    <lineage>
        <taxon>Eukaryota</taxon>
        <taxon>Fungi</taxon>
        <taxon>Dikarya</taxon>
        <taxon>Basidiomycota</taxon>
        <taxon>Agaricomycotina</taxon>
        <taxon>Agaricomycetes</taxon>
        <taxon>Polyporales</taxon>
        <taxon>Steccherinaceae</taxon>
        <taxon>Steccherinum</taxon>
    </lineage>
</organism>
<feature type="coiled-coil region" evidence="1">
    <location>
        <begin position="465"/>
        <end position="492"/>
    </location>
</feature>